<evidence type="ECO:0000259" key="10">
    <source>
        <dbReference type="Pfam" id="PF00288"/>
    </source>
</evidence>
<dbReference type="EC" id="2.7.1.148" evidence="2 9"/>
<keyword evidence="5 9" id="KW-0547">Nucleotide-binding</keyword>
<dbReference type="PANTHER" id="PTHR43527:SF2">
    <property type="entry name" value="4-DIPHOSPHOCYTIDYL-2-C-METHYL-D-ERYTHRITOL KINASE, CHLOROPLASTIC"/>
    <property type="match status" value="1"/>
</dbReference>
<dbReference type="RefSeq" id="WP_382387951.1">
    <property type="nucleotide sequence ID" value="NZ_JBHLWI010000033.1"/>
</dbReference>
<reference evidence="12 13" key="1">
    <citation type="submission" date="2024-09" db="EMBL/GenBank/DDBJ databases">
        <authorList>
            <person name="Sun Q."/>
            <person name="Mori K."/>
        </authorList>
    </citation>
    <scope>NUCLEOTIDE SEQUENCE [LARGE SCALE GENOMIC DNA]</scope>
    <source>
        <strain evidence="12 13">CCM 7650</strain>
    </source>
</reference>
<name>A0ABV6FUB6_9BACT</name>
<feature type="domain" description="GHMP kinase N-terminal" evidence="10">
    <location>
        <begin position="63"/>
        <end position="138"/>
    </location>
</feature>
<feature type="domain" description="GHMP kinase C-terminal" evidence="11">
    <location>
        <begin position="196"/>
        <end position="252"/>
    </location>
</feature>
<proteinExistence type="inferred from homology"/>
<accession>A0ABV6FUB6</accession>
<dbReference type="PIRSF" id="PIRSF010376">
    <property type="entry name" value="IspE"/>
    <property type="match status" value="1"/>
</dbReference>
<dbReference type="Gene3D" id="3.30.230.10">
    <property type="match status" value="1"/>
</dbReference>
<feature type="binding site" evidence="9">
    <location>
        <begin position="91"/>
        <end position="101"/>
    </location>
    <ligand>
        <name>ATP</name>
        <dbReference type="ChEBI" id="CHEBI:30616"/>
    </ligand>
</feature>
<evidence type="ECO:0000256" key="6">
    <source>
        <dbReference type="ARBA" id="ARBA00022777"/>
    </source>
</evidence>
<feature type="active site" evidence="9">
    <location>
        <position position="8"/>
    </location>
</feature>
<sequence>MISFPNAKINLGLHITSKRRDGYHDIETCMVPIPLYDALEMIVDKKTVFETSGLNIPGEEKDNLILKALKLLRKDFNDIPQVHIHLHKNIPMGAGLGGGSADAAFAITLMNQLFELYLEDWFLEDYAAELGSDCPFFIQNRPKIATGRGEILEPVEVNLKGDHIVLVKPPVHIGTKEAYAGVKPQAPKNNLKEILKDKSSWRELLVNDFEANIFPQYPELAEIKAKLYEMGAYYAAMSGSGSTVFGLFKETPAKGNWPSEYFIFEGYV</sequence>
<gene>
    <name evidence="9 12" type="primary">ispE</name>
    <name evidence="12" type="ORF">ACFFIP_12310</name>
</gene>
<dbReference type="EMBL" id="JBHLWI010000033">
    <property type="protein sequence ID" value="MFC0263466.1"/>
    <property type="molecule type" value="Genomic_DNA"/>
</dbReference>
<dbReference type="InterPro" id="IPR013750">
    <property type="entry name" value="GHMP_kinase_C_dom"/>
</dbReference>
<dbReference type="InterPro" id="IPR036554">
    <property type="entry name" value="GHMP_kinase_C_sf"/>
</dbReference>
<dbReference type="Proteomes" id="UP001589797">
    <property type="component" value="Unassembled WGS sequence"/>
</dbReference>
<keyword evidence="4 9" id="KW-0808">Transferase</keyword>
<dbReference type="Gene3D" id="3.30.70.890">
    <property type="entry name" value="GHMP kinase, C-terminal domain"/>
    <property type="match status" value="1"/>
</dbReference>
<dbReference type="HAMAP" id="MF_00061">
    <property type="entry name" value="IspE"/>
    <property type="match status" value="1"/>
</dbReference>
<feature type="active site" evidence="9">
    <location>
        <position position="133"/>
    </location>
</feature>
<comment type="caution">
    <text evidence="12">The sequence shown here is derived from an EMBL/GenBank/DDBJ whole genome shotgun (WGS) entry which is preliminary data.</text>
</comment>
<comment type="pathway">
    <text evidence="9">Isoprenoid biosynthesis; isopentenyl diphosphate biosynthesis via DXP pathway; isopentenyl diphosphate from 1-deoxy-D-xylulose 5-phosphate: step 3/6.</text>
</comment>
<evidence type="ECO:0000256" key="3">
    <source>
        <dbReference type="ARBA" id="ARBA00017473"/>
    </source>
</evidence>
<evidence type="ECO:0000256" key="8">
    <source>
        <dbReference type="ARBA" id="ARBA00032554"/>
    </source>
</evidence>
<evidence type="ECO:0000256" key="5">
    <source>
        <dbReference type="ARBA" id="ARBA00022741"/>
    </source>
</evidence>
<dbReference type="NCBIfam" id="TIGR00154">
    <property type="entry name" value="ispE"/>
    <property type="match status" value="1"/>
</dbReference>
<evidence type="ECO:0000313" key="12">
    <source>
        <dbReference type="EMBL" id="MFC0263466.1"/>
    </source>
</evidence>
<evidence type="ECO:0000259" key="11">
    <source>
        <dbReference type="Pfam" id="PF08544"/>
    </source>
</evidence>
<keyword evidence="13" id="KW-1185">Reference proteome</keyword>
<keyword evidence="9" id="KW-0414">Isoprene biosynthesis</keyword>
<evidence type="ECO:0000256" key="1">
    <source>
        <dbReference type="ARBA" id="ARBA00009684"/>
    </source>
</evidence>
<dbReference type="Pfam" id="PF08544">
    <property type="entry name" value="GHMP_kinases_C"/>
    <property type="match status" value="1"/>
</dbReference>
<dbReference type="InterPro" id="IPR014721">
    <property type="entry name" value="Ribsml_uS5_D2-typ_fold_subgr"/>
</dbReference>
<comment type="function">
    <text evidence="9">Catalyzes the phosphorylation of the position 2 hydroxy group of 4-diphosphocytidyl-2C-methyl-D-erythritol.</text>
</comment>
<dbReference type="InterPro" id="IPR004424">
    <property type="entry name" value="IspE"/>
</dbReference>
<evidence type="ECO:0000256" key="7">
    <source>
        <dbReference type="ARBA" id="ARBA00022840"/>
    </source>
</evidence>
<keyword evidence="6 9" id="KW-0418">Kinase</keyword>
<organism evidence="12 13">
    <name type="scientific">Fontibacter flavus</name>
    <dbReference type="NCBI Taxonomy" id="654838"/>
    <lineage>
        <taxon>Bacteria</taxon>
        <taxon>Pseudomonadati</taxon>
        <taxon>Bacteroidota</taxon>
        <taxon>Cytophagia</taxon>
        <taxon>Cytophagales</taxon>
        <taxon>Cyclobacteriaceae</taxon>
        <taxon>Fontibacter</taxon>
    </lineage>
</organism>
<comment type="similarity">
    <text evidence="1 9">Belongs to the GHMP kinase family. IspE subfamily.</text>
</comment>
<dbReference type="SUPFAM" id="SSF54211">
    <property type="entry name" value="Ribosomal protein S5 domain 2-like"/>
    <property type="match status" value="1"/>
</dbReference>
<evidence type="ECO:0000256" key="4">
    <source>
        <dbReference type="ARBA" id="ARBA00022679"/>
    </source>
</evidence>
<comment type="catalytic activity">
    <reaction evidence="9">
        <text>4-CDP-2-C-methyl-D-erythritol + ATP = 4-CDP-2-C-methyl-D-erythritol 2-phosphate + ADP + H(+)</text>
        <dbReference type="Rhea" id="RHEA:18437"/>
        <dbReference type="ChEBI" id="CHEBI:15378"/>
        <dbReference type="ChEBI" id="CHEBI:30616"/>
        <dbReference type="ChEBI" id="CHEBI:57823"/>
        <dbReference type="ChEBI" id="CHEBI:57919"/>
        <dbReference type="ChEBI" id="CHEBI:456216"/>
        <dbReference type="EC" id="2.7.1.148"/>
    </reaction>
</comment>
<dbReference type="PANTHER" id="PTHR43527">
    <property type="entry name" value="4-DIPHOSPHOCYTIDYL-2-C-METHYL-D-ERYTHRITOL KINASE, CHLOROPLASTIC"/>
    <property type="match status" value="1"/>
</dbReference>
<dbReference type="SUPFAM" id="SSF55060">
    <property type="entry name" value="GHMP Kinase, C-terminal domain"/>
    <property type="match status" value="1"/>
</dbReference>
<dbReference type="InterPro" id="IPR006204">
    <property type="entry name" value="GHMP_kinase_N_dom"/>
</dbReference>
<evidence type="ECO:0000256" key="9">
    <source>
        <dbReference type="HAMAP-Rule" id="MF_00061"/>
    </source>
</evidence>
<protein>
    <recommendedName>
        <fullName evidence="3 9">4-diphosphocytidyl-2-C-methyl-D-erythritol kinase</fullName>
        <shortName evidence="9">CMK</shortName>
        <ecNumber evidence="2 9">2.7.1.148</ecNumber>
    </recommendedName>
    <alternativeName>
        <fullName evidence="8 9">4-(cytidine-5'-diphospho)-2-C-methyl-D-erythritol kinase</fullName>
    </alternativeName>
</protein>
<dbReference type="InterPro" id="IPR020568">
    <property type="entry name" value="Ribosomal_Su5_D2-typ_SF"/>
</dbReference>
<dbReference type="Pfam" id="PF00288">
    <property type="entry name" value="GHMP_kinases_N"/>
    <property type="match status" value="1"/>
</dbReference>
<dbReference type="GO" id="GO:0050515">
    <property type="term" value="F:4-(cytidine 5'-diphospho)-2-C-methyl-D-erythritol kinase activity"/>
    <property type="evidence" value="ECO:0007669"/>
    <property type="project" value="UniProtKB-EC"/>
</dbReference>
<keyword evidence="7 9" id="KW-0067">ATP-binding</keyword>
<evidence type="ECO:0000313" key="13">
    <source>
        <dbReference type="Proteomes" id="UP001589797"/>
    </source>
</evidence>
<evidence type="ECO:0000256" key="2">
    <source>
        <dbReference type="ARBA" id="ARBA00012052"/>
    </source>
</evidence>